<dbReference type="SUPFAM" id="SSF47413">
    <property type="entry name" value="lambda repressor-like DNA-binding domains"/>
    <property type="match status" value="1"/>
</dbReference>
<keyword evidence="4" id="KW-1185">Reference proteome</keyword>
<proteinExistence type="predicted"/>
<dbReference type="Proteomes" id="UP000199207">
    <property type="component" value="Unassembled WGS sequence"/>
</dbReference>
<evidence type="ECO:0000259" key="2">
    <source>
        <dbReference type="SMART" id="SM00530"/>
    </source>
</evidence>
<gene>
    <name evidence="3" type="ORF">SAMN05421773_103150</name>
</gene>
<dbReference type="STRING" id="910347.SAMN05421773_103150"/>
<dbReference type="AlphaFoldDB" id="A0A1I1IS51"/>
<evidence type="ECO:0000313" key="3">
    <source>
        <dbReference type="EMBL" id="SFC38552.1"/>
    </source>
</evidence>
<dbReference type="InterPro" id="IPR001387">
    <property type="entry name" value="Cro/C1-type_HTH"/>
</dbReference>
<accession>A0A1I1IS51</accession>
<protein>
    <submittedName>
        <fullName evidence="3">Helix-turn-helix domain-containing protein</fullName>
    </submittedName>
</protein>
<feature type="region of interest" description="Disordered" evidence="1">
    <location>
        <begin position="1"/>
        <end position="30"/>
    </location>
</feature>
<dbReference type="Gene3D" id="1.10.260.40">
    <property type="entry name" value="lambda repressor-like DNA-binding domains"/>
    <property type="match status" value="1"/>
</dbReference>
<dbReference type="Pfam" id="PF13560">
    <property type="entry name" value="HTH_31"/>
    <property type="match status" value="1"/>
</dbReference>
<evidence type="ECO:0000256" key="1">
    <source>
        <dbReference type="SAM" id="MobiDB-lite"/>
    </source>
</evidence>
<dbReference type="EMBL" id="FOLM01000003">
    <property type="protein sequence ID" value="SFC38552.1"/>
    <property type="molecule type" value="Genomic_DNA"/>
</dbReference>
<dbReference type="GO" id="GO:0003677">
    <property type="term" value="F:DNA binding"/>
    <property type="evidence" value="ECO:0007669"/>
    <property type="project" value="InterPro"/>
</dbReference>
<organism evidence="3 4">
    <name type="scientific">Streptomyces aidingensis</name>
    <dbReference type="NCBI Taxonomy" id="910347"/>
    <lineage>
        <taxon>Bacteria</taxon>
        <taxon>Bacillati</taxon>
        <taxon>Actinomycetota</taxon>
        <taxon>Actinomycetes</taxon>
        <taxon>Kitasatosporales</taxon>
        <taxon>Streptomycetaceae</taxon>
        <taxon>Streptomyces</taxon>
    </lineage>
</organism>
<dbReference type="InterPro" id="IPR010982">
    <property type="entry name" value="Lambda_DNA-bd_dom_sf"/>
</dbReference>
<dbReference type="SMART" id="SM00530">
    <property type="entry name" value="HTH_XRE"/>
    <property type="match status" value="1"/>
</dbReference>
<dbReference type="InterPro" id="IPR043917">
    <property type="entry name" value="DUF5753"/>
</dbReference>
<dbReference type="RefSeq" id="WP_093837992.1">
    <property type="nucleotide sequence ID" value="NZ_FOLM01000003.1"/>
</dbReference>
<sequence length="307" mass="33820">MSTPQAVRITPAPGPAATPLGMPSRAPGPTVPRMVLGAQLRRLRETCGVTCEEAGEVIRASHSKISRLEMGRTGFKLRDVEDLLTLYGVTEAADRDTLVALAAQANRPGWWHAYHDVVPRHLHQYLGLEQAAEVIRSYQLQFVPGLLQTEDYARAVLRLGPDGGHQGRTERRLELRMQRQAVLEGGAPPRLWTVIDEAALRRAMGGRQVMRAQLAHLIEMSRRPNVTVQVMPFAAGGHPALSGSLTVLRLPGGELPDVVFLEHAMGGHYLDKAAEVERHRHIMNQVVVKSAPATETRQMLARIRAEL</sequence>
<dbReference type="Pfam" id="PF19054">
    <property type="entry name" value="DUF5753"/>
    <property type="match status" value="1"/>
</dbReference>
<reference evidence="3 4" key="1">
    <citation type="submission" date="2016-10" db="EMBL/GenBank/DDBJ databases">
        <authorList>
            <person name="de Groot N.N."/>
        </authorList>
    </citation>
    <scope>NUCLEOTIDE SEQUENCE [LARGE SCALE GENOMIC DNA]</scope>
    <source>
        <strain evidence="3 4">CGMCC 4.5739</strain>
    </source>
</reference>
<feature type="domain" description="HTH cro/C1-type" evidence="2">
    <location>
        <begin position="39"/>
        <end position="94"/>
    </location>
</feature>
<evidence type="ECO:0000313" key="4">
    <source>
        <dbReference type="Proteomes" id="UP000199207"/>
    </source>
</evidence>
<name>A0A1I1IS51_9ACTN</name>
<dbReference type="OrthoDB" id="5177725at2"/>
<dbReference type="CDD" id="cd00093">
    <property type="entry name" value="HTH_XRE"/>
    <property type="match status" value="1"/>
</dbReference>